<proteinExistence type="predicted"/>
<reference evidence="1" key="1">
    <citation type="submission" date="2021-01" db="EMBL/GenBank/DDBJ databases">
        <title>Metabolic potential, ecology and presence of endohyphal bacteria is reflected in genomic diversity of Mucoromycotina.</title>
        <authorList>
            <person name="Muszewska A."/>
            <person name="Okrasinska A."/>
            <person name="Steczkiewicz K."/>
            <person name="Drgas O."/>
            <person name="Orlowska M."/>
            <person name="Perlinska-Lenart U."/>
            <person name="Aleksandrzak-Piekarczyk T."/>
            <person name="Szatraj K."/>
            <person name="Zielenkiewicz U."/>
            <person name="Pilsyk S."/>
            <person name="Malc E."/>
            <person name="Mieczkowski P."/>
            <person name="Kruszewska J.S."/>
            <person name="Biernat P."/>
            <person name="Pawlowska J."/>
        </authorList>
    </citation>
    <scope>NUCLEOTIDE SEQUENCE</scope>
    <source>
        <strain evidence="1">WA0000018081</strain>
    </source>
</reference>
<dbReference type="EMBL" id="JAEPRE010000126">
    <property type="protein sequence ID" value="KAG2232011.1"/>
    <property type="molecule type" value="Genomic_DNA"/>
</dbReference>
<comment type="caution">
    <text evidence="1">The sequence shown here is derived from an EMBL/GenBank/DDBJ whole genome shotgun (WGS) entry which is preliminary data.</text>
</comment>
<sequence length="465" mass="54321">MNVSNVKAFVWTLPNSELLSERNKHDHSNYFDGQKKTWIVDKCIRDKDIDSNPAEEERKKNIRLALKGQVPLLKLYNNKGLSNKYTHILYRGDFYAYSKRMEEKKLIFEELDREIKPNTSIEYIYFCITDRDCYDMRKEVPRSNKSVLEKGIDTWMKKTDTPMNIWKDISGGTQLPHVLKIKLIDALTKRSGHLYIFDLLHPRFLPPTLETKKGAVIYNSFEKIRYMVDLVISTEDTCDTYTMYNNEVWTSLLTPFICGFGKLLVLGYLNECPKMHKVETLMALDFIAKMKSIKSKSLPNDATLKPCDIEAMADNERKYNESQMTIQEMKIYINDILAEKSAREMYIAELENKIKDDSLKEENMLNSSHQELQLLGQLFKRAAVDAANRMVQIKTFAYQRLANLKQEKMKETEALEKLQYENSQLVIKIGLVEDELSREYAIAIKEKNDLRAYLKILRDSVDNVK</sequence>
<organism evidence="1 2">
    <name type="scientific">Thamnidium elegans</name>
    <dbReference type="NCBI Taxonomy" id="101142"/>
    <lineage>
        <taxon>Eukaryota</taxon>
        <taxon>Fungi</taxon>
        <taxon>Fungi incertae sedis</taxon>
        <taxon>Mucoromycota</taxon>
        <taxon>Mucoromycotina</taxon>
        <taxon>Mucoromycetes</taxon>
        <taxon>Mucorales</taxon>
        <taxon>Mucorineae</taxon>
        <taxon>Mucoraceae</taxon>
        <taxon>Thamnidium</taxon>
    </lineage>
</organism>
<dbReference type="AlphaFoldDB" id="A0A8H7VRH1"/>
<keyword evidence="2" id="KW-1185">Reference proteome</keyword>
<protein>
    <submittedName>
        <fullName evidence="1">Uncharacterized protein</fullName>
    </submittedName>
</protein>
<gene>
    <name evidence="1" type="ORF">INT48_000566</name>
</gene>
<name>A0A8H7VRH1_9FUNG</name>
<evidence type="ECO:0000313" key="1">
    <source>
        <dbReference type="EMBL" id="KAG2232011.1"/>
    </source>
</evidence>
<dbReference type="Proteomes" id="UP000613177">
    <property type="component" value="Unassembled WGS sequence"/>
</dbReference>
<evidence type="ECO:0000313" key="2">
    <source>
        <dbReference type="Proteomes" id="UP000613177"/>
    </source>
</evidence>
<accession>A0A8H7VRH1</accession>